<evidence type="ECO:0000313" key="2">
    <source>
        <dbReference type="EMBL" id="CAJ62177.1"/>
    </source>
</evidence>
<accession>Q0RJY3</accession>
<protein>
    <submittedName>
        <fullName evidence="2">Uncharacterized protein</fullName>
    </submittedName>
</protein>
<organism evidence="2 3">
    <name type="scientific">Frankia alni (strain DSM 45986 / CECT 9034 / ACN14a)</name>
    <dbReference type="NCBI Taxonomy" id="326424"/>
    <lineage>
        <taxon>Bacteria</taxon>
        <taxon>Bacillati</taxon>
        <taxon>Actinomycetota</taxon>
        <taxon>Actinomycetes</taxon>
        <taxon>Frankiales</taxon>
        <taxon>Frankiaceae</taxon>
        <taxon>Frankia</taxon>
    </lineage>
</organism>
<dbReference type="AlphaFoldDB" id="Q0RJY3"/>
<name>Q0RJY3_FRAAA</name>
<dbReference type="KEGG" id="fal:FRAAL3534"/>
<dbReference type="Proteomes" id="UP000000657">
    <property type="component" value="Chromosome"/>
</dbReference>
<sequence>MGPSGGGTAGRSPDLRSTRSGAAAAVGPYAAPAVESEASGLIATRPETALKDGLAITLCRKS</sequence>
<keyword evidence="3" id="KW-1185">Reference proteome</keyword>
<evidence type="ECO:0000256" key="1">
    <source>
        <dbReference type="SAM" id="MobiDB-lite"/>
    </source>
</evidence>
<gene>
    <name evidence="2" type="ordered locus">FRAAL3534</name>
</gene>
<evidence type="ECO:0000313" key="3">
    <source>
        <dbReference type="Proteomes" id="UP000000657"/>
    </source>
</evidence>
<feature type="compositionally biased region" description="Low complexity" evidence="1">
    <location>
        <begin position="21"/>
        <end position="30"/>
    </location>
</feature>
<dbReference type="EMBL" id="CT573213">
    <property type="protein sequence ID" value="CAJ62177.1"/>
    <property type="molecule type" value="Genomic_DNA"/>
</dbReference>
<proteinExistence type="predicted"/>
<reference evidence="2 3" key="1">
    <citation type="journal article" date="2007" name="Genome Res.">
        <title>Genome characteristics of facultatively symbiotic Frankia sp. strains reflect host range and host plant biogeography.</title>
        <authorList>
            <person name="Normand P."/>
            <person name="Lapierre P."/>
            <person name="Tisa L.S."/>
            <person name="Gogarten J.P."/>
            <person name="Alloisio N."/>
            <person name="Bagnarol E."/>
            <person name="Bassi C.A."/>
            <person name="Berry A.M."/>
            <person name="Bickhart D.M."/>
            <person name="Choisne N."/>
            <person name="Couloux A."/>
            <person name="Cournoyer B."/>
            <person name="Cruveiller S."/>
            <person name="Daubin V."/>
            <person name="Demange N."/>
            <person name="Francino M.P."/>
            <person name="Goltsman E."/>
            <person name="Huang Y."/>
            <person name="Kopp O.R."/>
            <person name="Labarre L."/>
            <person name="Lapidus A."/>
            <person name="Lavire C."/>
            <person name="Marechal J."/>
            <person name="Martinez M."/>
            <person name="Mastronunzio J.E."/>
            <person name="Mullin B.C."/>
            <person name="Niemann J."/>
            <person name="Pujic P."/>
            <person name="Rawnsley T."/>
            <person name="Rouy Z."/>
            <person name="Schenowitz C."/>
            <person name="Sellstedt A."/>
            <person name="Tavares F."/>
            <person name="Tomkins J.P."/>
            <person name="Vallenet D."/>
            <person name="Valverde C."/>
            <person name="Wall L.G."/>
            <person name="Wang Y."/>
            <person name="Medigue C."/>
            <person name="Benson D.R."/>
        </authorList>
    </citation>
    <scope>NUCLEOTIDE SEQUENCE [LARGE SCALE GENOMIC DNA]</scope>
    <source>
        <strain evidence="3">DSM 45986 / CECT 9034 / ACN14a</strain>
    </source>
</reference>
<feature type="region of interest" description="Disordered" evidence="1">
    <location>
        <begin position="1"/>
        <end position="30"/>
    </location>
</feature>
<dbReference type="HOGENOM" id="CLU_2897601_0_0_11"/>